<dbReference type="AlphaFoldDB" id="A0A1E3X258"/>
<gene>
    <name evidence="1" type="ORF">SCARUB_05253</name>
</gene>
<sequence>FLLLMIQNLVFTQPQFQSHKIVKMEAFDFDYTDDYRIFIYVDSSFSDTAYYFYEKLNWYEYDEQNSEWKVFHNGIAWEHIYEIHYVNFISDIDISRQDSSNMLIIKNVEWGPEGAGKSLWRNDEFVRDAGYFGTPGHRGNDTKFDVENDSTIYLACVWCIGETGLLRSVDNGVTWTAIFDTIATYGWDTWVVSDYLKISLFDRNNIIVSGYITEENGNYYSFIASTDYGSTWYGQSWDLFTINDFEFISQDSVIFHTDNGRYISSDGGANPSFYDSLISDVTYYDLVDNQFYFNVDQSLLVSNSKGLTYSVLIDSMDSRINDIYGVKNSDTVYVCTEKSVYIYHDGTLDTIFQLIDTDISIENPRHYPKNFVLDQNFPNPFNPYTTITYTLTKSGHVRLDVFDLLGNKVKTLTNKRQNPS</sequence>
<evidence type="ECO:0008006" key="3">
    <source>
        <dbReference type="Google" id="ProtNLM"/>
    </source>
</evidence>
<dbReference type="InterPro" id="IPR036278">
    <property type="entry name" value="Sialidase_sf"/>
</dbReference>
<protein>
    <recommendedName>
        <fullName evidence="3">Secretion system C-terminal sorting domain-containing protein</fullName>
    </recommendedName>
</protein>
<comment type="caution">
    <text evidence="1">The sequence shown here is derived from an EMBL/GenBank/DDBJ whole genome shotgun (WGS) entry which is preliminary data.</text>
</comment>
<organism evidence="1 2">
    <name type="scientific">Candidatus Scalindua rubra</name>
    <dbReference type="NCBI Taxonomy" id="1872076"/>
    <lineage>
        <taxon>Bacteria</taxon>
        <taxon>Pseudomonadati</taxon>
        <taxon>Planctomycetota</taxon>
        <taxon>Candidatus Brocadiia</taxon>
        <taxon>Candidatus Brocadiales</taxon>
        <taxon>Candidatus Scalinduaceae</taxon>
        <taxon>Candidatus Scalindua</taxon>
    </lineage>
</organism>
<accession>A0A1E3X258</accession>
<dbReference type="EMBL" id="MAYW01000429">
    <property type="protein sequence ID" value="ODS29649.1"/>
    <property type="molecule type" value="Genomic_DNA"/>
</dbReference>
<evidence type="ECO:0000313" key="1">
    <source>
        <dbReference type="EMBL" id="ODS29649.1"/>
    </source>
</evidence>
<proteinExistence type="predicted"/>
<dbReference type="Proteomes" id="UP000094056">
    <property type="component" value="Unassembled WGS sequence"/>
</dbReference>
<evidence type="ECO:0000313" key="2">
    <source>
        <dbReference type="Proteomes" id="UP000094056"/>
    </source>
</evidence>
<name>A0A1E3X258_9BACT</name>
<feature type="non-terminal residue" evidence="1">
    <location>
        <position position="1"/>
    </location>
</feature>
<feature type="non-terminal residue" evidence="1">
    <location>
        <position position="420"/>
    </location>
</feature>
<dbReference type="SUPFAM" id="SSF50939">
    <property type="entry name" value="Sialidases"/>
    <property type="match status" value="1"/>
</dbReference>
<reference evidence="1 2" key="1">
    <citation type="submission" date="2016-07" db="EMBL/GenBank/DDBJ databases">
        <title>Draft genome of Scalindua rubra, obtained from a brine-seawater interface in the Red Sea, sheds light on salt adaptation in anammox bacteria.</title>
        <authorList>
            <person name="Speth D.R."/>
            <person name="Lagkouvardos I."/>
            <person name="Wang Y."/>
            <person name="Qian P.-Y."/>
            <person name="Dutilh B.E."/>
            <person name="Jetten M.S."/>
        </authorList>
    </citation>
    <scope>NUCLEOTIDE SEQUENCE [LARGE SCALE GENOMIC DNA]</scope>
    <source>
        <strain evidence="1">BSI-1</strain>
    </source>
</reference>
<dbReference type="Gene3D" id="2.120.10.10">
    <property type="match status" value="1"/>
</dbReference>